<dbReference type="Pfam" id="PF05470">
    <property type="entry name" value="eIF-3c_N"/>
    <property type="match status" value="1"/>
</dbReference>
<feature type="region of interest" description="Disordered" evidence="5">
    <location>
        <begin position="886"/>
        <end position="967"/>
    </location>
</feature>
<accession>A0A1Y1IS33</accession>
<dbReference type="SUPFAM" id="SSF46785">
    <property type="entry name" value="Winged helix' DNA-binding domain"/>
    <property type="match status" value="1"/>
</dbReference>
<feature type="compositionally biased region" description="Polar residues" evidence="5">
    <location>
        <begin position="1"/>
        <end position="11"/>
    </location>
</feature>
<keyword evidence="2 4" id="KW-0396">Initiation factor</keyword>
<dbReference type="OMA" id="FRCGLIK"/>
<dbReference type="GO" id="GO:0031369">
    <property type="term" value="F:translation initiation factor binding"/>
    <property type="evidence" value="ECO:0000318"/>
    <property type="project" value="GO_Central"/>
</dbReference>
<keyword evidence="3 4" id="KW-0648">Protein biosynthesis</keyword>
<keyword evidence="8" id="KW-1185">Reference proteome</keyword>
<evidence type="ECO:0000256" key="4">
    <source>
        <dbReference type="HAMAP-Rule" id="MF_03002"/>
    </source>
</evidence>
<feature type="region of interest" description="Disordered" evidence="5">
    <location>
        <begin position="831"/>
        <end position="858"/>
    </location>
</feature>
<dbReference type="GO" id="GO:0003723">
    <property type="term" value="F:RNA binding"/>
    <property type="evidence" value="ECO:0007669"/>
    <property type="project" value="InterPro"/>
</dbReference>
<evidence type="ECO:0000259" key="6">
    <source>
        <dbReference type="PROSITE" id="PS50250"/>
    </source>
</evidence>
<dbReference type="GO" id="GO:0006413">
    <property type="term" value="P:translational initiation"/>
    <property type="evidence" value="ECO:0000318"/>
    <property type="project" value="GO_Central"/>
</dbReference>
<dbReference type="Pfam" id="PF26569">
    <property type="entry name" value="EIF3CL_C"/>
    <property type="match status" value="1"/>
</dbReference>
<dbReference type="SMART" id="SM00088">
    <property type="entry name" value="PINT"/>
    <property type="match status" value="1"/>
</dbReference>
<dbReference type="STRING" id="105231.A0A1Y1IS33"/>
<evidence type="ECO:0000256" key="2">
    <source>
        <dbReference type="ARBA" id="ARBA00022540"/>
    </source>
</evidence>
<protein>
    <recommendedName>
        <fullName evidence="4">Eukaryotic translation initiation factor 3 subunit C</fullName>
        <shortName evidence="4">eIF3c</shortName>
    </recommendedName>
    <alternativeName>
        <fullName evidence="4">Eukaryotic translation initiation factor 3 subunit 8</fullName>
    </alternativeName>
    <alternativeName>
        <fullName evidence="4">eIF3 p110</fullName>
    </alternativeName>
</protein>
<organism evidence="7 8">
    <name type="scientific">Klebsormidium nitens</name>
    <name type="common">Green alga</name>
    <name type="synonym">Ulothrix nitens</name>
    <dbReference type="NCBI Taxonomy" id="105231"/>
    <lineage>
        <taxon>Eukaryota</taxon>
        <taxon>Viridiplantae</taxon>
        <taxon>Streptophyta</taxon>
        <taxon>Klebsormidiophyceae</taxon>
        <taxon>Klebsormidiales</taxon>
        <taxon>Klebsormidiaceae</taxon>
        <taxon>Klebsormidium</taxon>
    </lineage>
</organism>
<dbReference type="HAMAP" id="MF_03002">
    <property type="entry name" value="eIF3c"/>
    <property type="match status" value="1"/>
</dbReference>
<feature type="compositionally biased region" description="Gly residues" evidence="5">
    <location>
        <begin position="886"/>
        <end position="918"/>
    </location>
</feature>
<evidence type="ECO:0000256" key="5">
    <source>
        <dbReference type="SAM" id="MobiDB-lite"/>
    </source>
</evidence>
<feature type="region of interest" description="Disordered" evidence="5">
    <location>
        <begin position="130"/>
        <end position="238"/>
    </location>
</feature>
<feature type="region of interest" description="Disordered" evidence="5">
    <location>
        <begin position="444"/>
        <end position="484"/>
    </location>
</feature>
<name>A0A1Y1IS33_KLENI</name>
<gene>
    <name evidence="7" type="ORF">KFL_009810040</name>
</gene>
<evidence type="ECO:0000313" key="7">
    <source>
        <dbReference type="EMBL" id="GAQ92329.1"/>
    </source>
</evidence>
<dbReference type="EMBL" id="DF237930">
    <property type="protein sequence ID" value="GAQ92329.1"/>
    <property type="molecule type" value="Genomic_DNA"/>
</dbReference>
<dbReference type="InterPro" id="IPR000717">
    <property type="entry name" value="PCI_dom"/>
</dbReference>
<feature type="compositionally biased region" description="Acidic residues" evidence="5">
    <location>
        <begin position="444"/>
        <end position="469"/>
    </location>
</feature>
<feature type="domain" description="PCI" evidence="6">
    <location>
        <begin position="631"/>
        <end position="803"/>
    </location>
</feature>
<feature type="compositionally biased region" description="Low complexity" evidence="5">
    <location>
        <begin position="919"/>
        <end position="928"/>
    </location>
</feature>
<dbReference type="InterPro" id="IPR027516">
    <property type="entry name" value="EIF3C"/>
</dbReference>
<feature type="compositionally biased region" description="Basic and acidic residues" evidence="5">
    <location>
        <begin position="470"/>
        <end position="484"/>
    </location>
</feature>
<dbReference type="AlphaFoldDB" id="A0A1Y1IS33"/>
<feature type="region of interest" description="Disordered" evidence="5">
    <location>
        <begin position="1"/>
        <end position="64"/>
    </location>
</feature>
<feature type="compositionally biased region" description="Acidic residues" evidence="5">
    <location>
        <begin position="12"/>
        <end position="30"/>
    </location>
</feature>
<comment type="subunit">
    <text evidence="4">Component of the eukaryotic translation initiation factor 3 (eIF-3) complex.</text>
</comment>
<feature type="compositionally biased region" description="Basic and acidic residues" evidence="5">
    <location>
        <begin position="160"/>
        <end position="173"/>
    </location>
</feature>
<dbReference type="GO" id="GO:0003743">
    <property type="term" value="F:translation initiation factor activity"/>
    <property type="evidence" value="ECO:0007669"/>
    <property type="project" value="UniProtKB-UniRule"/>
</dbReference>
<proteinExistence type="inferred from homology"/>
<evidence type="ECO:0000256" key="3">
    <source>
        <dbReference type="ARBA" id="ARBA00022917"/>
    </source>
</evidence>
<feature type="compositionally biased region" description="Acidic residues" evidence="5">
    <location>
        <begin position="174"/>
        <end position="215"/>
    </location>
</feature>
<dbReference type="GO" id="GO:0005852">
    <property type="term" value="C:eukaryotic translation initiation factor 3 complex"/>
    <property type="evidence" value="ECO:0000318"/>
    <property type="project" value="GO_Central"/>
</dbReference>
<dbReference type="GO" id="GO:0033290">
    <property type="term" value="C:eukaryotic 48S preinitiation complex"/>
    <property type="evidence" value="ECO:0007669"/>
    <property type="project" value="UniProtKB-UniRule"/>
</dbReference>
<dbReference type="Pfam" id="PF01399">
    <property type="entry name" value="PCI"/>
    <property type="match status" value="1"/>
</dbReference>
<dbReference type="PROSITE" id="PS50250">
    <property type="entry name" value="PCI"/>
    <property type="match status" value="1"/>
</dbReference>
<dbReference type="InterPro" id="IPR008905">
    <property type="entry name" value="EIF3C_N_dom"/>
</dbReference>
<dbReference type="PANTHER" id="PTHR13937">
    <property type="entry name" value="EUKARYOTIC TRANSLATION INITATION FACTOR 3, SUBUNIT 8 EIF3S8 -RELATED"/>
    <property type="match status" value="1"/>
</dbReference>
<dbReference type="InterPro" id="IPR058999">
    <property type="entry name" value="EIF3CL_C"/>
</dbReference>
<keyword evidence="1 4" id="KW-0963">Cytoplasm</keyword>
<dbReference type="InterPro" id="IPR036390">
    <property type="entry name" value="WH_DNA-bd_sf"/>
</dbReference>
<comment type="function">
    <text evidence="4">Component of the eukaryotic translation initiation factor 3 (eIF-3) complex, which is involved in protein synthesis of a specialized repertoire of mRNAs and, together with other initiation factors, stimulates binding of mRNA and methionyl-tRNAi to the 40S ribosome. The eIF-3 complex specifically targets and initiates translation of a subset of mRNAs involved in cell proliferation.</text>
</comment>
<comment type="similarity">
    <text evidence="4">Belongs to the eIF-3 subunit C family.</text>
</comment>
<dbReference type="GO" id="GO:0016282">
    <property type="term" value="C:eukaryotic 43S preinitiation complex"/>
    <property type="evidence" value="ECO:0007669"/>
    <property type="project" value="UniProtKB-UniRule"/>
</dbReference>
<dbReference type="Proteomes" id="UP000054558">
    <property type="component" value="Unassembled WGS sequence"/>
</dbReference>
<dbReference type="OrthoDB" id="29647at2759"/>
<comment type="subcellular location">
    <subcellularLocation>
        <location evidence="4">Cytoplasm</location>
    </subcellularLocation>
</comment>
<dbReference type="GO" id="GO:0001732">
    <property type="term" value="P:formation of cytoplasmic translation initiation complex"/>
    <property type="evidence" value="ECO:0007669"/>
    <property type="project" value="UniProtKB-UniRule"/>
</dbReference>
<evidence type="ECO:0000256" key="1">
    <source>
        <dbReference type="ARBA" id="ARBA00022490"/>
    </source>
</evidence>
<feature type="compositionally biased region" description="Basic and acidic residues" evidence="5">
    <location>
        <begin position="54"/>
        <end position="64"/>
    </location>
</feature>
<sequence length="967" mass="107572">MASRFWTNASDTESEEEESDVESESEEEEQAPAPAGPASKYMRGGDSDSDSDDDGKRVVRSARDKRFDELQQTYDQMKNQMKINDWVSLQSSFEKLNKQLEKVARLTEGEPTPRLYIKAVSELEDFLNSTLANKDARQKMSPSNARSLNYMKQKLKKNNKLYEEEIAKFKENPESEEEKEEESEEESDEEEGSEEEPDKAAPESEEESGGDGDEGGWEKTRSKAEKRRDREFNKDPSEITEEMVERKLKEIIAARGRKGTDRAEQVEQLAYLARVAKTPAQKLEVMVHVVSAQFDVTPSLSSHMAIPIWKRCVSNVLAILDILEHHPNIIMDESAEPNLDATAGPAENEAGEIKVWGNIVAFLERIDDELFKSLQGIDPHTKEYVERLRDEPAFLALAESVEKYVERIGDSRAGARIALRRVEHVYYKHTDVYAAMRKLAEAQSDDIEGAEDKDDADEAAEVSGEGAEDGAEKEKKAKAQKPQEDFVKTPPIVPRKASFPDTVRELLDELVGKIYRYGDERTKARAMLCDIYNHAIVDEYYVARDLLLMSHLQDNVNNMDISTQILFNRTIAQLGLTAFRKGLISDAHSCLADLYAGGRVKELLAQGVAQSRWHEKNPEQEKLERRRQMPFHMHINLELLEAVHLLSAMLLEVPSMAANASNPKKKLISKPFQRLLDNYERQTFTGPPENVRDHVMAATRALRAGNWQKAVEVVNALEVWKIVPQREAVLAMLGSKIQEEGLRTFLFSFASHYESISIDQLVKLFELPEKSVHSAVSRMIVTDEFPASWDQPTRCLLLHNVQPTRLQALATQYAEKLQVFVDSNERALDQRTGGALTEGGIMPERERRQRTDFGGIGGGFGRGGFGGGGFGGGGGGRGYGGQGGYGGRGGSGGRSGGRSGGGSSNYGGGSSNYGGGYGNQNRRQSQSYGSGGGSSGRFQEGGFHKSPFAKAPTSNEPESRMVTFRKG</sequence>
<evidence type="ECO:0000313" key="8">
    <source>
        <dbReference type="Proteomes" id="UP000054558"/>
    </source>
</evidence>
<reference evidence="7 8" key="1">
    <citation type="journal article" date="2014" name="Nat. Commun.">
        <title>Klebsormidium flaccidum genome reveals primary factors for plant terrestrial adaptation.</title>
        <authorList>
            <person name="Hori K."/>
            <person name="Maruyama F."/>
            <person name="Fujisawa T."/>
            <person name="Togashi T."/>
            <person name="Yamamoto N."/>
            <person name="Seo M."/>
            <person name="Sato S."/>
            <person name="Yamada T."/>
            <person name="Mori H."/>
            <person name="Tajima N."/>
            <person name="Moriyama T."/>
            <person name="Ikeuchi M."/>
            <person name="Watanabe M."/>
            <person name="Wada H."/>
            <person name="Kobayashi K."/>
            <person name="Saito M."/>
            <person name="Masuda T."/>
            <person name="Sasaki-Sekimoto Y."/>
            <person name="Mashiguchi K."/>
            <person name="Awai K."/>
            <person name="Shimojima M."/>
            <person name="Masuda S."/>
            <person name="Iwai M."/>
            <person name="Nobusawa T."/>
            <person name="Narise T."/>
            <person name="Kondo S."/>
            <person name="Saito H."/>
            <person name="Sato R."/>
            <person name="Murakawa M."/>
            <person name="Ihara Y."/>
            <person name="Oshima-Yamada Y."/>
            <person name="Ohtaka K."/>
            <person name="Satoh M."/>
            <person name="Sonobe K."/>
            <person name="Ishii M."/>
            <person name="Ohtani R."/>
            <person name="Kanamori-Sato M."/>
            <person name="Honoki R."/>
            <person name="Miyazaki D."/>
            <person name="Mochizuki H."/>
            <person name="Umetsu J."/>
            <person name="Higashi K."/>
            <person name="Shibata D."/>
            <person name="Kamiya Y."/>
            <person name="Sato N."/>
            <person name="Nakamura Y."/>
            <person name="Tabata S."/>
            <person name="Ida S."/>
            <person name="Kurokawa K."/>
            <person name="Ohta H."/>
        </authorList>
    </citation>
    <scope>NUCLEOTIDE SEQUENCE [LARGE SCALE GENOMIC DNA]</scope>
    <source>
        <strain evidence="7 8">NIES-2285</strain>
    </source>
</reference>
<feature type="compositionally biased region" description="Basic and acidic residues" evidence="5">
    <location>
        <begin position="216"/>
        <end position="238"/>
    </location>
</feature>
<dbReference type="PANTHER" id="PTHR13937:SF0">
    <property type="entry name" value="EUKARYOTIC TRANSLATION INITIATION FACTOR 3 SUBUNIT C-RELATED"/>
    <property type="match status" value="1"/>
</dbReference>